<feature type="domain" description="Carboxymuconolactone decarboxylase-like" evidence="1">
    <location>
        <begin position="47"/>
        <end position="109"/>
    </location>
</feature>
<keyword evidence="2" id="KW-0560">Oxidoreductase</keyword>
<keyword evidence="3" id="KW-1185">Reference proteome</keyword>
<protein>
    <submittedName>
        <fullName evidence="2">Alkylhydroperoxidase family enzyme</fullName>
    </submittedName>
</protein>
<dbReference type="AlphaFoldDB" id="A0A318H9K6"/>
<sequence>MSRIPTSTGVRIAPVAPADRSPQQRELLEPIFGDRAANVFATLVAHPALFEAWMPFCMYLLRCPEFSARRREMVILRTAWRCGAEYEWEHHGRFAQQAGLSQDEIQALAGLSGGEWTDEEDALLHAVDELHVHHTLTDETWARLAAFLDIEQLITLPMLVGQYTLLAGTLNALGVAMDEDVAAAQAPIGWSNK</sequence>
<dbReference type="GO" id="GO:0051920">
    <property type="term" value="F:peroxiredoxin activity"/>
    <property type="evidence" value="ECO:0007669"/>
    <property type="project" value="InterPro"/>
</dbReference>
<dbReference type="SUPFAM" id="SSF69118">
    <property type="entry name" value="AhpD-like"/>
    <property type="match status" value="1"/>
</dbReference>
<dbReference type="InterPro" id="IPR029032">
    <property type="entry name" value="AhpD-like"/>
</dbReference>
<organism evidence="2 3">
    <name type="scientific">Mycolicibacterium moriokaense</name>
    <dbReference type="NCBI Taxonomy" id="39691"/>
    <lineage>
        <taxon>Bacteria</taxon>
        <taxon>Bacillati</taxon>
        <taxon>Actinomycetota</taxon>
        <taxon>Actinomycetes</taxon>
        <taxon>Mycobacteriales</taxon>
        <taxon>Mycobacteriaceae</taxon>
        <taxon>Mycolicibacterium</taxon>
    </lineage>
</organism>
<dbReference type="Pfam" id="PF02627">
    <property type="entry name" value="CMD"/>
    <property type="match status" value="1"/>
</dbReference>
<evidence type="ECO:0000259" key="1">
    <source>
        <dbReference type="Pfam" id="PF02627"/>
    </source>
</evidence>
<keyword evidence="2" id="KW-0575">Peroxidase</keyword>
<gene>
    <name evidence="2" type="ORF">C8E89_12372</name>
</gene>
<comment type="caution">
    <text evidence="2">The sequence shown here is derived from an EMBL/GenBank/DDBJ whole genome shotgun (WGS) entry which is preliminary data.</text>
</comment>
<reference evidence="3" key="1">
    <citation type="submission" date="2018-05" db="EMBL/GenBank/DDBJ databases">
        <authorList>
            <person name="Deangelis K."/>
            <person name="Huntemann M."/>
            <person name="Clum A."/>
            <person name="Pillay M."/>
            <person name="Palaniappan K."/>
            <person name="Varghese N."/>
            <person name="Mikhailova N."/>
            <person name="Stamatis D."/>
            <person name="Reddy T."/>
            <person name="Daum C."/>
            <person name="Shapiro N."/>
            <person name="Ivanova N."/>
            <person name="Kyrpides N."/>
            <person name="Woyke T."/>
        </authorList>
    </citation>
    <scope>NUCLEOTIDE SEQUENCE [LARGE SCALE GENOMIC DNA]</scope>
    <source>
        <strain evidence="3">GAS496</strain>
    </source>
</reference>
<proteinExistence type="predicted"/>
<name>A0A318H9K6_9MYCO</name>
<dbReference type="EMBL" id="QJJU01000023">
    <property type="protein sequence ID" value="PXX03270.1"/>
    <property type="molecule type" value="Genomic_DNA"/>
</dbReference>
<dbReference type="Proteomes" id="UP000247781">
    <property type="component" value="Unassembled WGS sequence"/>
</dbReference>
<dbReference type="RefSeq" id="WP_181428403.1">
    <property type="nucleotide sequence ID" value="NZ_QJJU01000023.1"/>
</dbReference>
<reference evidence="2 3" key="2">
    <citation type="submission" date="2018-06" db="EMBL/GenBank/DDBJ databases">
        <title>Sequencing of bacterial isolates from soil warming experiment in Harvard Forest, Massachusetts, USA.</title>
        <authorList>
            <person name="Deangelis K.PhD."/>
        </authorList>
    </citation>
    <scope>NUCLEOTIDE SEQUENCE [LARGE SCALE GENOMIC DNA]</scope>
    <source>
        <strain evidence="2 3">GAS496</strain>
    </source>
</reference>
<dbReference type="Gene3D" id="1.20.1290.10">
    <property type="entry name" value="AhpD-like"/>
    <property type="match status" value="1"/>
</dbReference>
<dbReference type="InterPro" id="IPR003779">
    <property type="entry name" value="CMD-like"/>
</dbReference>
<dbReference type="PANTHER" id="PTHR34846">
    <property type="entry name" value="4-CARBOXYMUCONOLACTONE DECARBOXYLASE FAMILY PROTEIN (AFU_ORTHOLOGUE AFUA_6G11590)"/>
    <property type="match status" value="1"/>
</dbReference>
<accession>A0A318H9K6</accession>
<evidence type="ECO:0000313" key="2">
    <source>
        <dbReference type="EMBL" id="PXX03270.1"/>
    </source>
</evidence>
<dbReference type="PANTHER" id="PTHR34846:SF5">
    <property type="entry name" value="CARBOXYMUCONOLACTONE DECARBOXYLASE-LIKE DOMAIN-CONTAINING PROTEIN"/>
    <property type="match status" value="1"/>
</dbReference>
<evidence type="ECO:0000313" key="3">
    <source>
        <dbReference type="Proteomes" id="UP000247781"/>
    </source>
</evidence>